<dbReference type="PANTHER" id="PTHR30168:SF0">
    <property type="entry name" value="INNER MEMBRANE PROTEIN"/>
    <property type="match status" value="1"/>
</dbReference>
<evidence type="ECO:0000256" key="2">
    <source>
        <dbReference type="ARBA" id="ARBA00022692"/>
    </source>
</evidence>
<dbReference type="EMBL" id="JANHNZ010000002">
    <property type="protein sequence ID" value="MCQ9209484.1"/>
    <property type="molecule type" value="Genomic_DNA"/>
</dbReference>
<comment type="subcellular location">
    <subcellularLocation>
        <location evidence="1">Membrane</location>
        <topology evidence="1">Single-pass membrane protein</topology>
    </subcellularLocation>
</comment>
<evidence type="ECO:0000313" key="8">
    <source>
        <dbReference type="Proteomes" id="UP001059480"/>
    </source>
</evidence>
<evidence type="ECO:0000313" key="7">
    <source>
        <dbReference type="EMBL" id="MCQ9209484.1"/>
    </source>
</evidence>
<feature type="region of interest" description="Disordered" evidence="5">
    <location>
        <begin position="1"/>
        <end position="26"/>
    </location>
</feature>
<keyword evidence="4 6" id="KW-0472">Membrane</keyword>
<comment type="caution">
    <text evidence="7">The sequence shown here is derived from an EMBL/GenBank/DDBJ whole genome shotgun (WGS) entry which is preliminary data.</text>
</comment>
<dbReference type="RefSeq" id="WP_256944599.1">
    <property type="nucleotide sequence ID" value="NZ_JANHNZ010000002.1"/>
</dbReference>
<dbReference type="Proteomes" id="UP001059480">
    <property type="component" value="Unassembled WGS sequence"/>
</dbReference>
<evidence type="ECO:0000256" key="4">
    <source>
        <dbReference type="ARBA" id="ARBA00023136"/>
    </source>
</evidence>
<dbReference type="InterPro" id="IPR007343">
    <property type="entry name" value="Uncharacterised_pept_Zn_put"/>
</dbReference>
<dbReference type="Pfam" id="PF04228">
    <property type="entry name" value="Zn_peptidase"/>
    <property type="match status" value="1"/>
</dbReference>
<evidence type="ECO:0000256" key="1">
    <source>
        <dbReference type="ARBA" id="ARBA00004167"/>
    </source>
</evidence>
<sequence length="293" mass="32575">MKFKGQRKSSNVEDRRSTSSSNRTGLPISLAGGGGIGVVIIFVLFMFMSGGDLGSVLEVLGGTTGGMPTSSQNTSVGTSPKEEEAKEFLGVVLAHSEDVWIEKFKEINRTYTEPTLVLYRNSISSGCGISGSSVGPFYCPGDQKIYIDLSFYDELSEKYKAPGDFAMAYVLAHEVGHHVQEQLGIMNQMNRIRQQVSETEYKKYQVRLELQADYFAGVFAKYIQDLGYLEEGDFDEALQAAFAVGDDTLQKEYQGYVVPDSFTHGTSAQRMEWFKRGFKYGDFEHSDTFNTDL</sequence>
<keyword evidence="2 6" id="KW-0812">Transmembrane</keyword>
<reference evidence="7" key="3">
    <citation type="journal article" date="2023" name="Microbiol. Resour. Announc.">
        <title>Draft Genome Sequence of Granulicatella sp. Strain S8, Isolated from a Marine Fish, Seriola quinqueradiata.</title>
        <authorList>
            <person name="Lee M."/>
            <person name="Farooq A."/>
            <person name="Jeong J.B."/>
            <person name="Jung M.Y."/>
        </authorList>
    </citation>
    <scope>NUCLEOTIDE SEQUENCE</scope>
    <source>
        <strain evidence="7">S8</strain>
    </source>
</reference>
<reference evidence="7" key="2">
    <citation type="journal article" date="2023" name="Curr. Microbiol.">
        <title>Granulicatella seriolae sp. nov., a Novel Facultative Anaerobe Isolated from Yellowtail Marine Fish.</title>
        <authorList>
            <person name="Lee M."/>
            <person name="Choi Y.J."/>
            <person name="Farooq A."/>
            <person name="Jeong J.B."/>
            <person name="Jung M.Y."/>
        </authorList>
    </citation>
    <scope>NUCLEOTIDE SEQUENCE</scope>
    <source>
        <strain evidence="7">S8</strain>
    </source>
</reference>
<proteinExistence type="predicted"/>
<gene>
    <name evidence="7" type="ORF">NPA36_02870</name>
</gene>
<feature type="transmembrane region" description="Helical" evidence="6">
    <location>
        <begin position="25"/>
        <end position="48"/>
    </location>
</feature>
<keyword evidence="3 6" id="KW-1133">Transmembrane helix</keyword>
<dbReference type="PANTHER" id="PTHR30168">
    <property type="entry name" value="PUTATIVE MEMBRANE PROTEIN YPFJ"/>
    <property type="match status" value="1"/>
</dbReference>
<keyword evidence="8" id="KW-1185">Reference proteome</keyword>
<protein>
    <submittedName>
        <fullName evidence="7">Zinc metallopeptidase</fullName>
    </submittedName>
</protein>
<organism evidence="7 8">
    <name type="scientific">Granulicatella seriolae</name>
    <dbReference type="NCBI Taxonomy" id="2967226"/>
    <lineage>
        <taxon>Bacteria</taxon>
        <taxon>Bacillati</taxon>
        <taxon>Bacillota</taxon>
        <taxon>Bacilli</taxon>
        <taxon>Lactobacillales</taxon>
        <taxon>Carnobacteriaceae</taxon>
        <taxon>Granulicatella</taxon>
    </lineage>
</organism>
<name>A0ABT1WLT7_9LACT</name>
<reference evidence="7" key="1">
    <citation type="submission" date="2022-07" db="EMBL/GenBank/DDBJ databases">
        <authorList>
            <person name="Jung M.-Y."/>
            <person name="Lee M."/>
        </authorList>
    </citation>
    <scope>NUCLEOTIDE SEQUENCE</scope>
    <source>
        <strain evidence="7">S8</strain>
    </source>
</reference>
<accession>A0ABT1WLT7</accession>
<evidence type="ECO:0000256" key="5">
    <source>
        <dbReference type="SAM" id="MobiDB-lite"/>
    </source>
</evidence>
<evidence type="ECO:0000256" key="6">
    <source>
        <dbReference type="SAM" id="Phobius"/>
    </source>
</evidence>
<evidence type="ECO:0000256" key="3">
    <source>
        <dbReference type="ARBA" id="ARBA00022989"/>
    </source>
</evidence>